<reference evidence="14 15" key="1">
    <citation type="journal article" date="2019" name="Environ. Microbiol.">
        <title>Species interactions and distinct microbial communities in high Arctic permafrost affected cryosols are associated with the CH4 and CO2 gas fluxes.</title>
        <authorList>
            <person name="Altshuler I."/>
            <person name="Hamel J."/>
            <person name="Turney S."/>
            <person name="Magnuson E."/>
            <person name="Levesque R."/>
            <person name="Greer C."/>
            <person name="Whyte L.G."/>
        </authorList>
    </citation>
    <scope>NUCLEOTIDE SEQUENCE [LARGE SCALE GENOMIC DNA]</scope>
    <source>
        <strain evidence="14 15">S5.20</strain>
    </source>
</reference>
<evidence type="ECO:0000256" key="11">
    <source>
        <dbReference type="RuleBase" id="RU361241"/>
    </source>
</evidence>
<dbReference type="Gene3D" id="3.30.559.10">
    <property type="entry name" value="Chloramphenicol acetyltransferase-like domain"/>
    <property type="match status" value="1"/>
</dbReference>
<evidence type="ECO:0000256" key="2">
    <source>
        <dbReference type="ARBA" id="ARBA00005189"/>
    </source>
</evidence>
<evidence type="ECO:0000313" key="15">
    <source>
        <dbReference type="Proteomes" id="UP000320095"/>
    </source>
</evidence>
<dbReference type="RefSeq" id="WP_140693770.1">
    <property type="nucleotide sequence ID" value="NZ_RCZG01000007.1"/>
</dbReference>
<dbReference type="NCBIfam" id="TIGR02946">
    <property type="entry name" value="acyl_WS_DGAT"/>
    <property type="match status" value="1"/>
</dbReference>
<dbReference type="GO" id="GO:0005886">
    <property type="term" value="C:plasma membrane"/>
    <property type="evidence" value="ECO:0007669"/>
    <property type="project" value="TreeGrafter"/>
</dbReference>
<comment type="caution">
    <text evidence="14">The sequence shown here is derived from an EMBL/GenBank/DDBJ whole genome shotgun (WGS) entry which is preliminary data.</text>
</comment>
<keyword evidence="6 11" id="KW-0808">Transferase</keyword>
<evidence type="ECO:0000256" key="7">
    <source>
        <dbReference type="ARBA" id="ARBA00022798"/>
    </source>
</evidence>
<feature type="domain" description="O-acyltransferase WSD1 C-terminal" evidence="13">
    <location>
        <begin position="305"/>
        <end position="447"/>
    </location>
</feature>
<dbReference type="InterPro" id="IPR009721">
    <property type="entry name" value="O-acyltransferase_WSD1_C"/>
</dbReference>
<gene>
    <name evidence="14" type="ORF">EAH80_18090</name>
</gene>
<dbReference type="Pfam" id="PF06974">
    <property type="entry name" value="WS_DGAT_C"/>
    <property type="match status" value="1"/>
</dbReference>
<dbReference type="AlphaFoldDB" id="A0A502E4Q8"/>
<dbReference type="InterPro" id="IPR014292">
    <property type="entry name" value="Acyl_transf_WS/DGAT"/>
</dbReference>
<dbReference type="GO" id="GO:0006071">
    <property type="term" value="P:glycerol metabolic process"/>
    <property type="evidence" value="ECO:0007669"/>
    <property type="project" value="UniProtKB-KW"/>
</dbReference>
<name>A0A502E4Q8_9MYCO</name>
<evidence type="ECO:0000256" key="6">
    <source>
        <dbReference type="ARBA" id="ARBA00022679"/>
    </source>
</evidence>
<sequence length="462" mass="50705">MHTERLSVLDAGFLEAEDSDDHVSLAIGALAILEGPPPPMADLLKLIDERVRRVPRCTQVVKSHQWDWSAPEWITDDAFNIEHHIRRTAVASPGDEPALFRVVAELMERRLDRARPLWECWVIDGVADGRWAMLTKIHHCIADGISAGSILTQMCDGENAETFATDIRGSNTAVARHTGFAIPSLNPLHWMADSWHLSMSAVRAAYRVTTGAAEIAAGIVSPAAPLLTGPVSDLRRYSAARVRLADLDTVRKQFEVTINDVALAAITDSYRMALLRRGRDPSRNSLRTLVPVSLRSADNLHDPDNRVSVMLPLLPVEEADPVQRLLTVHTRLMTAKSSGQRQAGGAVIAGTNYVPFALSAWTVRLLTKLPQRGIVTVATNVPGPRKRLRLMDREVVSLMPVPPIALSLRTGIAIMTYAEELVFGLIGDFDADVSVDELAAGIDEGVQRLIGISLADQRLRRR</sequence>
<evidence type="ECO:0000256" key="3">
    <source>
        <dbReference type="ARBA" id="ARBA00009587"/>
    </source>
</evidence>
<dbReference type="Proteomes" id="UP000320095">
    <property type="component" value="Unassembled WGS sequence"/>
</dbReference>
<dbReference type="SUPFAM" id="SSF52777">
    <property type="entry name" value="CoA-dependent acyltransferases"/>
    <property type="match status" value="1"/>
</dbReference>
<evidence type="ECO:0000256" key="8">
    <source>
        <dbReference type="ARBA" id="ARBA00023098"/>
    </source>
</evidence>
<keyword evidence="8 11" id="KW-0443">Lipid metabolism</keyword>
<keyword evidence="15" id="KW-1185">Reference proteome</keyword>
<feature type="domain" description="O-acyltransferase WSD1-like N-terminal" evidence="12">
    <location>
        <begin position="6"/>
        <end position="262"/>
    </location>
</feature>
<protein>
    <recommendedName>
        <fullName evidence="4 11">Diacylglycerol O-acyltransferase</fullName>
        <ecNumber evidence="4 11">2.3.1.20</ecNumber>
    </recommendedName>
</protein>
<dbReference type="InterPro" id="IPR045034">
    <property type="entry name" value="O-acyltransferase_WSD1-like"/>
</dbReference>
<dbReference type="PANTHER" id="PTHR31650:SF1">
    <property type="entry name" value="WAX ESTER SYNTHASE_DIACYLGLYCEROL ACYLTRANSFERASE 4-RELATED"/>
    <property type="match status" value="1"/>
</dbReference>
<comment type="catalytic activity">
    <reaction evidence="10 11">
        <text>an acyl-CoA + a 1,2-diacyl-sn-glycerol = a triacyl-sn-glycerol + CoA</text>
        <dbReference type="Rhea" id="RHEA:10868"/>
        <dbReference type="ChEBI" id="CHEBI:17815"/>
        <dbReference type="ChEBI" id="CHEBI:57287"/>
        <dbReference type="ChEBI" id="CHEBI:58342"/>
        <dbReference type="ChEBI" id="CHEBI:64615"/>
        <dbReference type="EC" id="2.3.1.20"/>
    </reaction>
</comment>
<dbReference type="GO" id="GO:0071731">
    <property type="term" value="P:response to nitric oxide"/>
    <property type="evidence" value="ECO:0007669"/>
    <property type="project" value="TreeGrafter"/>
</dbReference>
<accession>A0A502E4Q8</accession>
<comment type="pathway">
    <text evidence="1 11">Glycerolipid metabolism; triacylglycerol biosynthesis.</text>
</comment>
<dbReference type="UniPathway" id="UPA00282"/>
<dbReference type="PANTHER" id="PTHR31650">
    <property type="entry name" value="O-ACYLTRANSFERASE (WSD1-LIKE) FAMILY PROTEIN"/>
    <property type="match status" value="1"/>
</dbReference>
<keyword evidence="9 11" id="KW-0012">Acyltransferase</keyword>
<dbReference type="EC" id="2.3.1.20" evidence="4 11"/>
<comment type="similarity">
    <text evidence="3 11">Belongs to the long-chain O-acyltransferase family.</text>
</comment>
<dbReference type="GO" id="GO:0001666">
    <property type="term" value="P:response to hypoxia"/>
    <property type="evidence" value="ECO:0007669"/>
    <property type="project" value="TreeGrafter"/>
</dbReference>
<keyword evidence="7 11" id="KW-0319">Glycerol metabolism</keyword>
<evidence type="ECO:0000313" key="14">
    <source>
        <dbReference type="EMBL" id="TPG32718.1"/>
    </source>
</evidence>
<comment type="pathway">
    <text evidence="2">Lipid metabolism.</text>
</comment>
<dbReference type="GO" id="GO:0004144">
    <property type="term" value="F:diacylglycerol O-acyltransferase activity"/>
    <property type="evidence" value="ECO:0007669"/>
    <property type="project" value="UniProtKB-EC"/>
</dbReference>
<dbReference type="GO" id="GO:0019432">
    <property type="term" value="P:triglyceride biosynthetic process"/>
    <property type="evidence" value="ECO:0007669"/>
    <property type="project" value="UniProtKB-UniPathway"/>
</dbReference>
<evidence type="ECO:0000256" key="10">
    <source>
        <dbReference type="ARBA" id="ARBA00048109"/>
    </source>
</evidence>
<evidence type="ECO:0000259" key="12">
    <source>
        <dbReference type="Pfam" id="PF03007"/>
    </source>
</evidence>
<organism evidence="14 15">
    <name type="scientific">Mycolicibacterium hodleri</name>
    <dbReference type="NCBI Taxonomy" id="49897"/>
    <lineage>
        <taxon>Bacteria</taxon>
        <taxon>Bacillati</taxon>
        <taxon>Actinomycetota</taxon>
        <taxon>Actinomycetes</taxon>
        <taxon>Mycobacteriales</taxon>
        <taxon>Mycobacteriaceae</taxon>
        <taxon>Mycolicibacterium</taxon>
    </lineage>
</organism>
<evidence type="ECO:0000256" key="4">
    <source>
        <dbReference type="ARBA" id="ARBA00013244"/>
    </source>
</evidence>
<evidence type="ECO:0000256" key="9">
    <source>
        <dbReference type="ARBA" id="ARBA00023315"/>
    </source>
</evidence>
<dbReference type="OrthoDB" id="9810950at2"/>
<dbReference type="GO" id="GO:0051701">
    <property type="term" value="P:biological process involved in interaction with host"/>
    <property type="evidence" value="ECO:0007669"/>
    <property type="project" value="TreeGrafter"/>
</dbReference>
<evidence type="ECO:0000256" key="1">
    <source>
        <dbReference type="ARBA" id="ARBA00004771"/>
    </source>
</evidence>
<keyword evidence="5 11" id="KW-0444">Lipid biosynthesis</keyword>
<evidence type="ECO:0000259" key="13">
    <source>
        <dbReference type="Pfam" id="PF06974"/>
    </source>
</evidence>
<evidence type="ECO:0000256" key="5">
    <source>
        <dbReference type="ARBA" id="ARBA00022516"/>
    </source>
</evidence>
<dbReference type="Pfam" id="PF03007">
    <property type="entry name" value="WS_DGAT_cat"/>
    <property type="match status" value="1"/>
</dbReference>
<dbReference type="EMBL" id="RCZG01000007">
    <property type="protein sequence ID" value="TPG32718.1"/>
    <property type="molecule type" value="Genomic_DNA"/>
</dbReference>
<dbReference type="InterPro" id="IPR023213">
    <property type="entry name" value="CAT-like_dom_sf"/>
</dbReference>
<proteinExistence type="inferred from homology"/>
<dbReference type="InterPro" id="IPR004255">
    <property type="entry name" value="O-acyltransferase_WSD1_N"/>
</dbReference>